<name>A0A4S9LWQ5_AURPU</name>
<feature type="transmembrane region" description="Helical" evidence="2">
    <location>
        <begin position="248"/>
        <end position="267"/>
    </location>
</feature>
<organism evidence="3 4">
    <name type="scientific">Aureobasidium pullulans</name>
    <name type="common">Black yeast</name>
    <name type="synonym">Pullularia pullulans</name>
    <dbReference type="NCBI Taxonomy" id="5580"/>
    <lineage>
        <taxon>Eukaryota</taxon>
        <taxon>Fungi</taxon>
        <taxon>Dikarya</taxon>
        <taxon>Ascomycota</taxon>
        <taxon>Pezizomycotina</taxon>
        <taxon>Dothideomycetes</taxon>
        <taxon>Dothideomycetidae</taxon>
        <taxon>Dothideales</taxon>
        <taxon>Saccotheciaceae</taxon>
        <taxon>Aureobasidium</taxon>
    </lineage>
</organism>
<evidence type="ECO:0000256" key="1">
    <source>
        <dbReference type="SAM" id="MobiDB-lite"/>
    </source>
</evidence>
<evidence type="ECO:0000313" key="3">
    <source>
        <dbReference type="EMBL" id="THY34358.1"/>
    </source>
</evidence>
<reference evidence="3 4" key="1">
    <citation type="submission" date="2018-10" db="EMBL/GenBank/DDBJ databases">
        <title>Fifty Aureobasidium pullulans genomes reveal a recombining polyextremotolerant generalist.</title>
        <authorList>
            <person name="Gostincar C."/>
            <person name="Turk M."/>
            <person name="Zajc J."/>
            <person name="Gunde-Cimerman N."/>
        </authorList>
    </citation>
    <scope>NUCLEOTIDE SEQUENCE [LARGE SCALE GENOMIC DNA]</scope>
    <source>
        <strain evidence="3 4">EXF-6604</strain>
    </source>
</reference>
<feature type="region of interest" description="Disordered" evidence="1">
    <location>
        <begin position="76"/>
        <end position="121"/>
    </location>
</feature>
<feature type="region of interest" description="Disordered" evidence="1">
    <location>
        <begin position="1"/>
        <end position="64"/>
    </location>
</feature>
<dbReference type="AlphaFoldDB" id="A0A4S9LWQ5"/>
<comment type="caution">
    <text evidence="3">The sequence shown here is derived from an EMBL/GenBank/DDBJ whole genome shotgun (WGS) entry which is preliminary data.</text>
</comment>
<keyword evidence="2" id="KW-0812">Transmembrane</keyword>
<dbReference type="EMBL" id="QZBD01000040">
    <property type="protein sequence ID" value="THY34358.1"/>
    <property type="molecule type" value="Genomic_DNA"/>
</dbReference>
<protein>
    <recommendedName>
        <fullName evidence="5">Emopamil-binding protein</fullName>
    </recommendedName>
</protein>
<evidence type="ECO:0008006" key="5">
    <source>
        <dbReference type="Google" id="ProtNLM"/>
    </source>
</evidence>
<evidence type="ECO:0000256" key="2">
    <source>
        <dbReference type="SAM" id="Phobius"/>
    </source>
</evidence>
<feature type="transmembrane region" description="Helical" evidence="2">
    <location>
        <begin position="287"/>
        <end position="306"/>
    </location>
</feature>
<dbReference type="Proteomes" id="UP000306584">
    <property type="component" value="Unassembled WGS sequence"/>
</dbReference>
<sequence length="327" mass="36348">MRGSRHESQQAVPWPRKAEDPHKPQPHKNAEIGAKGTSVFTWDAPGPRGLSNLGHPPSKTSPSELSIYTRNMVSTRSHPQEFPPQDVNQVGSQTPSKRSLSTVTPSTSQPDFQGRNNNQKPWSHTPSLLTLTWLCISMPLVIWDSFYVLLRPHSMPGGKYQKPLWVPYELYGQVDHIYGWPAYNSGNGFTAAQTGMNVVEIVGYVYYLYLLYTRGRTEDVQGTGAPDKQQVGKLAQSRTVYGEAAAKAVVLLYGVALMTLSKTVLYWLNEVFSGFANIGHNDASSIFFLWALPNGMWILFPAYLVYVSGKEILQGLEIAVNSSKKSQ</sequence>
<proteinExistence type="predicted"/>
<feature type="transmembrane region" description="Helical" evidence="2">
    <location>
        <begin position="128"/>
        <end position="150"/>
    </location>
</feature>
<dbReference type="PANTHER" id="PTHR37919:SF2">
    <property type="entry name" value="EXPERA DOMAIN-CONTAINING PROTEIN"/>
    <property type="match status" value="1"/>
</dbReference>
<dbReference type="PANTHER" id="PTHR37919">
    <property type="entry name" value="PROTEIN CBG05606"/>
    <property type="match status" value="1"/>
</dbReference>
<gene>
    <name evidence="3" type="ORF">D6D01_01966</name>
</gene>
<keyword evidence="2" id="KW-1133">Transmembrane helix</keyword>
<feature type="compositionally biased region" description="Polar residues" evidence="1">
    <location>
        <begin position="86"/>
        <end position="121"/>
    </location>
</feature>
<keyword evidence="2" id="KW-0472">Membrane</keyword>
<evidence type="ECO:0000313" key="4">
    <source>
        <dbReference type="Proteomes" id="UP000306584"/>
    </source>
</evidence>
<accession>A0A4S9LWQ5</accession>